<dbReference type="Pfam" id="PF02872">
    <property type="entry name" value="5_nucleotid_C"/>
    <property type="match status" value="1"/>
</dbReference>
<dbReference type="SUPFAM" id="SSF48452">
    <property type="entry name" value="TPR-like"/>
    <property type="match status" value="4"/>
</dbReference>
<dbReference type="Gene3D" id="1.25.40.10">
    <property type="entry name" value="Tetratricopeptide repeat domain"/>
    <property type="match status" value="4"/>
</dbReference>
<dbReference type="EMBL" id="CAJNIZ010032358">
    <property type="protein sequence ID" value="CAE7536874.1"/>
    <property type="molecule type" value="Genomic_DNA"/>
</dbReference>
<name>A0A812TIA3_SYMPI</name>
<comment type="caution">
    <text evidence="6">The sequence shown here is derived from an EMBL/GenBank/DDBJ whole genome shotgun (WGS) entry which is preliminary data.</text>
</comment>
<keyword evidence="3" id="KW-0597">Phosphoprotein</keyword>
<dbReference type="InterPro" id="IPR036736">
    <property type="entry name" value="ACP-like_sf"/>
</dbReference>
<accession>A0A812TIA3</accession>
<keyword evidence="2" id="KW-0596">Phosphopantetheine</keyword>
<evidence type="ECO:0000256" key="2">
    <source>
        <dbReference type="ARBA" id="ARBA00022450"/>
    </source>
</evidence>
<organism evidence="6 7">
    <name type="scientific">Symbiodinium pilosum</name>
    <name type="common">Dinoflagellate</name>
    <dbReference type="NCBI Taxonomy" id="2952"/>
    <lineage>
        <taxon>Eukaryota</taxon>
        <taxon>Sar</taxon>
        <taxon>Alveolata</taxon>
        <taxon>Dinophyceae</taxon>
        <taxon>Suessiales</taxon>
        <taxon>Symbiodiniaceae</taxon>
        <taxon>Symbiodinium</taxon>
    </lineage>
</organism>
<dbReference type="PANTHER" id="PTHR11575:SF48">
    <property type="entry name" value="5'-NUCLEOTIDASE"/>
    <property type="match status" value="1"/>
</dbReference>
<dbReference type="InterPro" id="IPR020806">
    <property type="entry name" value="PKS_PP-bd"/>
</dbReference>
<dbReference type="Gene3D" id="1.10.1200.10">
    <property type="entry name" value="ACP-like"/>
    <property type="match status" value="1"/>
</dbReference>
<sequence>MHMENYQKTGDKCGEATMKLALANVYLEANRLQDALRWAMEAQEEFKASQLEEKEVSAYLTMAKALLAKCDAAEALQTSQRALAIAEEVGDMRGEALSLQCLAKALCQSQEIKEAIDAARKSLTIFRQSSDYKQQAASLLAVASIHLARERPQDALRSAKDAQHLSKRIGDSRGVAHALVVVAEAQVENDEQREAMVLLKEAQDRYQALKDVRGEVEALRVRAKAESSMCKRNEALSSLQEGVELARRIDDKVAEATLLRQTARVKMNLLRLEECEQHLNEAQGLFRDAQHWRGEADVLELLLRQQIQVTSRDAVGTADEWRALFYDAGDRKGEANCLREAARMFFTAGYEQDAESRAQEALAIFQELEDQTGEARTQLLLAEVHSGFGDVRRGVQTAEESLELFKRIEDPKGQSDAYAVLARVQMLEDGGDAEEAASAAEKSYQLVKRARKGWATRRIEVISLQLLAEAGVAKLVKLAGDEDVQDKSQEEQDMLQGIFDKAHRAAEMAVDRAGSMDDRRMEASAMRTLANVCLVCSDTETAAEAAREALKIAQEVGDKKLEGTMLCINAEVNVVENYMGKANEQAKQALGIFRELRDAEGEEYAKSILDQMYGTSRGGVAAGPGAGVPAYETGMPTAAAAASSVAMAVSEGPTREYIMEGLRQLSKNVVGDDIDMDSPLMEAGMDSLSSVEFRNQVRNLVPGINLPASMVFDYPLDAEMKGFVDGCMAKLGAAMDQVVGATAVDLDSRFASIRTKETNIGNFVTDVMRHALKADVAMLNSGTLRADAVIEQGEIKVRDLVNLLPMLDELCLLQLSGAQVLEALENSVSQYPRLEGRFAQVSGVSFQFDAAKPPNHRIVDGSVRIGTDLLDLEKNYKLCTKDYLRQGKDGYDVFREGICLADGETAGILPSLVRDCFANLDMLNGESDVAKRSSTFNAVRMLETFSPSKVGDGPEMLKRYAIDPVVEVVSSLFLKLAEDKVLLKGTGFVAWRFTLRDLWLQRLQLHKRKRKHMLLGRAQQLPTVKSFVKGLLAHLLIVPPWVIPPGLLLGSLLTAGAPFGAKGLVATMGVGTGLMAGPKALRPALCALVLLLAAKAKKGTAMAGAIFASFLTWLVTRSGTISPKPEFFRFVSTWAKDFYTETALRGALSDIRPTKSFFGFHPHGCLCAGFTINGAYNPDFIRAATRVAWLCDNNLRHKNPGFQLMSEAYQAEDRAIEACDPEGFKLQMSKGVNVAFIPGGFLDAVAFEFGKDVCVLRKKKGFIKYCLQCLGRKAPRLSNHIQSTARARYGYRAHPVYTFGECET</sequence>
<dbReference type="Pfam" id="PF00550">
    <property type="entry name" value="PP-binding"/>
    <property type="match status" value="1"/>
</dbReference>
<reference evidence="6" key="1">
    <citation type="submission" date="2021-02" db="EMBL/GenBank/DDBJ databases">
        <authorList>
            <person name="Dougan E. K."/>
            <person name="Rhodes N."/>
            <person name="Thang M."/>
            <person name="Chan C."/>
        </authorList>
    </citation>
    <scope>NUCLEOTIDE SEQUENCE</scope>
</reference>
<evidence type="ECO:0000256" key="1">
    <source>
        <dbReference type="ARBA" id="ARBA00006654"/>
    </source>
</evidence>
<dbReference type="GO" id="GO:0031177">
    <property type="term" value="F:phosphopantetheine binding"/>
    <property type="evidence" value="ECO:0007669"/>
    <property type="project" value="InterPro"/>
</dbReference>
<dbReference type="PANTHER" id="PTHR11575">
    <property type="entry name" value="5'-NUCLEOTIDASE-RELATED"/>
    <property type="match status" value="1"/>
</dbReference>
<dbReference type="SUPFAM" id="SSF47336">
    <property type="entry name" value="ACP-like"/>
    <property type="match status" value="1"/>
</dbReference>
<dbReference type="InterPro" id="IPR019734">
    <property type="entry name" value="TPR_rpt"/>
</dbReference>
<proteinExistence type="inferred from homology"/>
<gene>
    <name evidence="6" type="primary">mggB</name>
    <name evidence="6" type="ORF">SPIL2461_LOCUS14192</name>
</gene>
<comment type="similarity">
    <text evidence="1">Belongs to the 5'-nucleotidase family.</text>
</comment>
<dbReference type="InterPro" id="IPR008334">
    <property type="entry name" value="5'-Nucleotdase_C"/>
</dbReference>
<dbReference type="InterPro" id="IPR009081">
    <property type="entry name" value="PP-bd_ACP"/>
</dbReference>
<keyword evidence="4" id="KW-0175">Coiled coil</keyword>
<evidence type="ECO:0000259" key="5">
    <source>
        <dbReference type="SMART" id="SM00823"/>
    </source>
</evidence>
<feature type="coiled-coil region" evidence="4">
    <location>
        <begin position="182"/>
        <end position="219"/>
    </location>
</feature>
<keyword evidence="7" id="KW-1185">Reference proteome</keyword>
<feature type="domain" description="Polyketide synthase-like phosphopantetheine-binding" evidence="5">
    <location>
        <begin position="655"/>
        <end position="720"/>
    </location>
</feature>
<protein>
    <submittedName>
        <fullName evidence="6">MggB protein</fullName>
    </submittedName>
</protein>
<evidence type="ECO:0000256" key="4">
    <source>
        <dbReference type="SAM" id="Coils"/>
    </source>
</evidence>
<dbReference type="InterPro" id="IPR036907">
    <property type="entry name" value="5'-Nucleotdase_C_sf"/>
</dbReference>
<evidence type="ECO:0000313" key="7">
    <source>
        <dbReference type="Proteomes" id="UP000649617"/>
    </source>
</evidence>
<dbReference type="Proteomes" id="UP000649617">
    <property type="component" value="Unassembled WGS sequence"/>
</dbReference>
<dbReference type="GO" id="GO:0009166">
    <property type="term" value="P:nucleotide catabolic process"/>
    <property type="evidence" value="ECO:0007669"/>
    <property type="project" value="InterPro"/>
</dbReference>
<dbReference type="SUPFAM" id="SSF55816">
    <property type="entry name" value="5'-nucleotidase (syn. UDP-sugar hydrolase), C-terminal domain"/>
    <property type="match status" value="1"/>
</dbReference>
<dbReference type="SMART" id="SM00823">
    <property type="entry name" value="PKS_PP"/>
    <property type="match status" value="1"/>
</dbReference>
<evidence type="ECO:0000313" key="6">
    <source>
        <dbReference type="EMBL" id="CAE7536874.1"/>
    </source>
</evidence>
<evidence type="ECO:0000256" key="3">
    <source>
        <dbReference type="ARBA" id="ARBA00022553"/>
    </source>
</evidence>
<dbReference type="OrthoDB" id="431454at2759"/>
<dbReference type="InterPro" id="IPR006179">
    <property type="entry name" value="5_nucleotidase/apyrase"/>
</dbReference>
<dbReference type="InterPro" id="IPR011990">
    <property type="entry name" value="TPR-like_helical_dom_sf"/>
</dbReference>
<dbReference type="GO" id="GO:0016787">
    <property type="term" value="F:hydrolase activity"/>
    <property type="evidence" value="ECO:0007669"/>
    <property type="project" value="InterPro"/>
</dbReference>
<dbReference type="SMART" id="SM00028">
    <property type="entry name" value="TPR"/>
    <property type="match status" value="7"/>
</dbReference>
<dbReference type="Gene3D" id="3.90.780.10">
    <property type="entry name" value="5'-Nucleotidase, C-terminal domain"/>
    <property type="match status" value="1"/>
</dbReference>